<keyword evidence="1" id="KW-0413">Isomerase</keyword>
<dbReference type="InterPro" id="IPR006224">
    <property type="entry name" value="PsdUridine_synth_RluA-like_CS"/>
</dbReference>
<dbReference type="FunFam" id="3.30.2350.10:FF:000017">
    <property type="entry name" value="Pseudouridine synthase"/>
    <property type="match status" value="1"/>
</dbReference>
<evidence type="ECO:0000256" key="4">
    <source>
        <dbReference type="PIRSR" id="PIRSR606225-1"/>
    </source>
</evidence>
<gene>
    <name evidence="7" type="ORF">A9F13_22g00176</name>
</gene>
<dbReference type="EC" id="5.4.99.28" evidence="3"/>
<dbReference type="GO" id="GO:0160151">
    <property type="term" value="F:tRNA pseudouridine(32) synthase activity"/>
    <property type="evidence" value="ECO:0007669"/>
    <property type="project" value="UniProtKB-EC"/>
</dbReference>
<dbReference type="NCBIfam" id="TIGR00005">
    <property type="entry name" value="rluA_subfam"/>
    <property type="match status" value="1"/>
</dbReference>
<evidence type="ECO:0000256" key="1">
    <source>
        <dbReference type="ARBA" id="ARBA00023235"/>
    </source>
</evidence>
<dbReference type="InterPro" id="IPR006145">
    <property type="entry name" value="PsdUridine_synth_RsuA/RluA"/>
</dbReference>
<dbReference type="FunFam" id="3.40.140.10:FF:000061">
    <property type="entry name" value="DRAP deaminase"/>
    <property type="match status" value="1"/>
</dbReference>
<dbReference type="KEGG" id="clus:A9F13_22g00176"/>
<protein>
    <recommendedName>
        <fullName evidence="3">tRNA pseudouridine(32) synthase</fullName>
        <ecNumber evidence="3">5.4.99.28</ecNumber>
    </recommendedName>
</protein>
<dbReference type="Pfam" id="PF00849">
    <property type="entry name" value="PseudoU_synth_2"/>
    <property type="match status" value="1"/>
</dbReference>
<dbReference type="SUPFAM" id="SSF55120">
    <property type="entry name" value="Pseudouridine synthase"/>
    <property type="match status" value="1"/>
</dbReference>
<dbReference type="Pfam" id="PF18785">
    <property type="entry name" value="Inv-AAD"/>
    <property type="match status" value="1"/>
</dbReference>
<dbReference type="InterPro" id="IPR006225">
    <property type="entry name" value="PsdUridine_synth_RluC/D"/>
</dbReference>
<dbReference type="GO" id="GO:0016814">
    <property type="term" value="F:hydrolase activity, acting on carbon-nitrogen (but not peptide) bonds, in cyclic amidines"/>
    <property type="evidence" value="ECO:0007669"/>
    <property type="project" value="UniProtKB-ARBA"/>
</dbReference>
<comment type="catalytic activity">
    <reaction evidence="2">
        <text>uridine(32) in tRNA = pseudouridine(32) in tRNA</text>
        <dbReference type="Rhea" id="RHEA:42544"/>
        <dbReference type="Rhea" id="RHEA-COMP:10107"/>
        <dbReference type="Rhea" id="RHEA-COMP:10108"/>
        <dbReference type="ChEBI" id="CHEBI:65314"/>
        <dbReference type="ChEBI" id="CHEBI:65315"/>
        <dbReference type="EC" id="5.4.99.28"/>
    </reaction>
</comment>
<dbReference type="PANTHER" id="PTHR21600">
    <property type="entry name" value="MITOCHONDRIAL RNA PSEUDOURIDINE SYNTHASE"/>
    <property type="match status" value="1"/>
</dbReference>
<feature type="region of interest" description="Disordered" evidence="5">
    <location>
        <begin position="1"/>
        <end position="32"/>
    </location>
</feature>
<dbReference type="Proteomes" id="UP000195602">
    <property type="component" value="Unassembled WGS sequence"/>
</dbReference>
<sequence>MDSGTKRAASRSSGSESPGPEFKATKLPRGSKKLRDELGFRMKQQAVDKDILISSENGSKTIHEEETEGARYEIDGPLRRVTPYYFTYLTYCKLRWRDRKLIDVFVDEFRDKEPEFYRRAIAAGQVLLNKTPTTLDSIVRNGDLISHRCHRHEPAVSSRPIEIVFEDADKIAINKPSGIPVHPTGRYRYNTITKIFQHEFGKTVHPCNRLDRLTSGLMFLGKNARGAEFFVKQIRERTVRKEYIARVKGKFPLGELTVDEPLHTVSPKHALNVVDHEKGKEAKTLFSRISYDPESDTSVVKCRPLTGRTHQIRVHLQYIGHPIANDPIYSSEYVWGDSNLGKGNIGADEAIVARLDDIGKSRACSTWIHPQEDGEVLTDETCPDCGVQLYSDPGPNDLDLWLHAYRYEAADLSWSYKVDFPSWALDSKRKFMELALENARKCGETQTQFNVGAVLVLDGQVLSTGHSRELPGNTHAEQCALEKYFEKTGQRNVPEGTEIYTTMEPCSLRLSGNLPCVDRIIATNIKTCYVGVVEPDTFVENNTGQAKLREAGVEYIHIPGYEDEALKIATLGHPHEK</sequence>
<feature type="domain" description="CMP/dCMP-type deaminase" evidence="6">
    <location>
        <begin position="426"/>
        <end position="555"/>
    </location>
</feature>
<dbReference type="Gene3D" id="3.30.2350.10">
    <property type="entry name" value="Pseudouridine synthase"/>
    <property type="match status" value="1"/>
</dbReference>
<dbReference type="Gene3D" id="3.40.140.10">
    <property type="entry name" value="Cytidine Deaminase, domain 2"/>
    <property type="match status" value="1"/>
</dbReference>
<dbReference type="InterPro" id="IPR016193">
    <property type="entry name" value="Cytidine_deaminase-like"/>
</dbReference>
<evidence type="ECO:0000256" key="5">
    <source>
        <dbReference type="SAM" id="MobiDB-lite"/>
    </source>
</evidence>
<feature type="compositionally biased region" description="Low complexity" evidence="5">
    <location>
        <begin position="10"/>
        <end position="21"/>
    </location>
</feature>
<feature type="active site" evidence="4">
    <location>
        <position position="211"/>
    </location>
</feature>
<dbReference type="GO" id="GO:0003723">
    <property type="term" value="F:RNA binding"/>
    <property type="evidence" value="ECO:0007669"/>
    <property type="project" value="InterPro"/>
</dbReference>
<dbReference type="SUPFAM" id="SSF53927">
    <property type="entry name" value="Cytidine deaminase-like"/>
    <property type="match status" value="1"/>
</dbReference>
<dbReference type="PANTHER" id="PTHR21600:SF40">
    <property type="entry name" value="PSEUDOURIDYLATE SYNTHASE RPUSD2"/>
    <property type="match status" value="1"/>
</dbReference>
<dbReference type="PROSITE" id="PS51747">
    <property type="entry name" value="CYT_DCMP_DEAMINASES_2"/>
    <property type="match status" value="1"/>
</dbReference>
<dbReference type="EMBL" id="LYUB02000022">
    <property type="protein sequence ID" value="OVF05479.1"/>
    <property type="molecule type" value="Genomic_DNA"/>
</dbReference>
<name>A0AA91PVQ3_CLALS</name>
<evidence type="ECO:0000313" key="8">
    <source>
        <dbReference type="Proteomes" id="UP000195602"/>
    </source>
</evidence>
<dbReference type="PROSITE" id="PS01129">
    <property type="entry name" value="PSI_RLU"/>
    <property type="match status" value="1"/>
</dbReference>
<accession>A0AA91PVQ3</accession>
<dbReference type="GO" id="GO:0031119">
    <property type="term" value="P:tRNA pseudouridine synthesis"/>
    <property type="evidence" value="ECO:0007669"/>
    <property type="project" value="UniProtKB-ARBA"/>
</dbReference>
<reference evidence="7 8" key="1">
    <citation type="submission" date="2017-04" db="EMBL/GenBank/DDBJ databases">
        <title>Draft genome of the yeast Clavispora lusitaniae type strain CBS 6936.</title>
        <authorList>
            <person name="Durrens P."/>
            <person name="Klopp C."/>
            <person name="Biteau N."/>
            <person name="Fitton-Ouhabi V."/>
            <person name="Dementhon K."/>
            <person name="Accoceberry I."/>
            <person name="Sherman D.J."/>
            <person name="Noel T."/>
        </authorList>
    </citation>
    <scope>NUCLEOTIDE SEQUENCE [LARGE SCALE GENOMIC DNA]</scope>
    <source>
        <strain evidence="7 8">CBS 6936</strain>
    </source>
</reference>
<dbReference type="AlphaFoldDB" id="A0AA91PVQ3"/>
<dbReference type="GO" id="GO:0000455">
    <property type="term" value="P:enzyme-directed rRNA pseudouridine synthesis"/>
    <property type="evidence" value="ECO:0007669"/>
    <property type="project" value="TreeGrafter"/>
</dbReference>
<evidence type="ECO:0000259" key="6">
    <source>
        <dbReference type="PROSITE" id="PS51747"/>
    </source>
</evidence>
<dbReference type="GO" id="GO:0019239">
    <property type="term" value="F:deaminase activity"/>
    <property type="evidence" value="ECO:0007669"/>
    <property type="project" value="UniProtKB-ARBA"/>
</dbReference>
<evidence type="ECO:0000256" key="3">
    <source>
        <dbReference type="ARBA" id="ARBA00038944"/>
    </source>
</evidence>
<dbReference type="InterPro" id="IPR002125">
    <property type="entry name" value="CMP_dCMP_dom"/>
</dbReference>
<evidence type="ECO:0000256" key="2">
    <source>
        <dbReference type="ARBA" id="ARBA00036184"/>
    </source>
</evidence>
<evidence type="ECO:0000313" key="7">
    <source>
        <dbReference type="EMBL" id="OVF05479.1"/>
    </source>
</evidence>
<proteinExistence type="predicted"/>
<dbReference type="InterPro" id="IPR050188">
    <property type="entry name" value="RluA_PseudoU_synthase"/>
</dbReference>
<dbReference type="InterPro" id="IPR020103">
    <property type="entry name" value="PsdUridine_synth_cat_dom_sf"/>
</dbReference>
<dbReference type="CDD" id="cd02557">
    <property type="entry name" value="PseudoU_synth_ScRIB2"/>
    <property type="match status" value="1"/>
</dbReference>
<comment type="caution">
    <text evidence="7">The sequence shown here is derived from an EMBL/GenBank/DDBJ whole genome shotgun (WGS) entry which is preliminary data.</text>
</comment>
<organism evidence="7 8">
    <name type="scientific">Clavispora lusitaniae</name>
    <name type="common">Candida lusitaniae</name>
    <dbReference type="NCBI Taxonomy" id="36911"/>
    <lineage>
        <taxon>Eukaryota</taxon>
        <taxon>Fungi</taxon>
        <taxon>Dikarya</taxon>
        <taxon>Ascomycota</taxon>
        <taxon>Saccharomycotina</taxon>
        <taxon>Pichiomycetes</taxon>
        <taxon>Metschnikowiaceae</taxon>
        <taxon>Clavispora</taxon>
    </lineage>
</organism>